<name>A0A1B1C8T7_RHILE</name>
<dbReference type="AlphaFoldDB" id="A0A1B1C8T7"/>
<reference evidence="2 4" key="2">
    <citation type="submission" date="2016-11" db="EMBL/GenBank/DDBJ databases">
        <title>Rhizobium leguminosarum bv. viciae strain Vaf12 isolated from Vavilovia formosa root nodules from Russia, Dagestan.</title>
        <authorList>
            <person name="Kimeklis A."/>
        </authorList>
    </citation>
    <scope>NUCLEOTIDE SEQUENCE [LARGE SCALE GENOMIC DNA]</scope>
    <source>
        <strain evidence="2 4">Vaf-108</strain>
    </source>
</reference>
<gene>
    <name evidence="1" type="ORF">BA011_10830</name>
    <name evidence="2" type="ORF">BMW22_05900</name>
</gene>
<dbReference type="Proteomes" id="UP000092691">
    <property type="component" value="Chromosome"/>
</dbReference>
<organism evidence="1 3">
    <name type="scientific">Rhizobium leguminosarum</name>
    <dbReference type="NCBI Taxonomy" id="384"/>
    <lineage>
        <taxon>Bacteria</taxon>
        <taxon>Pseudomonadati</taxon>
        <taxon>Pseudomonadota</taxon>
        <taxon>Alphaproteobacteria</taxon>
        <taxon>Hyphomicrobiales</taxon>
        <taxon>Rhizobiaceae</taxon>
        <taxon>Rhizobium/Agrobacterium group</taxon>
        <taxon>Rhizobium</taxon>
    </lineage>
</organism>
<evidence type="ECO:0000313" key="4">
    <source>
        <dbReference type="Proteomes" id="UP000183050"/>
    </source>
</evidence>
<dbReference type="EMBL" id="CP016286">
    <property type="protein sequence ID" value="ANP86175.1"/>
    <property type="molecule type" value="Genomic_DNA"/>
</dbReference>
<evidence type="ECO:0000313" key="2">
    <source>
        <dbReference type="EMBL" id="API51222.1"/>
    </source>
</evidence>
<reference evidence="1 3" key="1">
    <citation type="submission" date="2016-06" db="EMBL/GenBank/DDBJ databases">
        <title>Microsymbionts genomes from the relict species Vavilovia formosa.</title>
        <authorList>
            <person name="Chirak E."/>
            <person name="Kimeklis A."/>
            <person name="Andronov E."/>
        </authorList>
    </citation>
    <scope>NUCLEOTIDE SEQUENCE [LARGE SCALE GENOMIC DNA]</scope>
    <source>
        <strain evidence="1 3">Vaf10</strain>
    </source>
</reference>
<dbReference type="OrthoDB" id="8278113at2"/>
<sequence>MHKFTVSITREIEADTAEEAALLLYQELSRGPIPDRYSVVDETKAATEVKLDRQKADEFASIDHTADPGNW</sequence>
<dbReference type="Proteomes" id="UP000183050">
    <property type="component" value="Chromosome"/>
</dbReference>
<proteinExistence type="predicted"/>
<protein>
    <submittedName>
        <fullName evidence="1">Uncharacterized protein</fullName>
    </submittedName>
</protein>
<evidence type="ECO:0000313" key="1">
    <source>
        <dbReference type="EMBL" id="ANP86175.1"/>
    </source>
</evidence>
<dbReference type="RefSeq" id="WP_065280454.1">
    <property type="nucleotide sequence ID" value="NZ_CP016286.1"/>
</dbReference>
<accession>A0A1B1C8T7</accession>
<dbReference type="EMBL" id="CP018228">
    <property type="protein sequence ID" value="API51222.1"/>
    <property type="molecule type" value="Genomic_DNA"/>
</dbReference>
<evidence type="ECO:0000313" key="3">
    <source>
        <dbReference type="Proteomes" id="UP000092691"/>
    </source>
</evidence>